<keyword evidence="1" id="KW-1133">Transmembrane helix</keyword>
<evidence type="ECO:0000256" key="1">
    <source>
        <dbReference type="SAM" id="Phobius"/>
    </source>
</evidence>
<sequence length="313" mass="34603">MIWCVPIPENGVVVSRLLPNPSVVCWSDDHMASAGVAMVGLGVWCFGIPVTLAARLLCLRDRQAPENFRRFGYFFQGLEAQFWWWDLIVKRLDVALMMLVTYTSFVLDPKAKLMLFPVLSGVQVFLAAWIRPYANDQAEILDVVEVTLSMIRFLLFSAVATLLVLQPPANTTHMVAYTLFMVLLLACVYFTAHFTAQVLRDVAVGPSPAQPGSRFSKASGAIKSFVLKLALPLFTEAESDSLQLAWSFLSEKVTVTMPTSASRKARLTSWQTAASKSRTKALLALAKLSKNVLRHGPQFQQATILKACTCKPA</sequence>
<reference evidence="2" key="1">
    <citation type="submission" date="2021-02" db="EMBL/GenBank/DDBJ databases">
        <authorList>
            <person name="Dougan E. K."/>
            <person name="Rhodes N."/>
            <person name="Thang M."/>
            <person name="Chan C."/>
        </authorList>
    </citation>
    <scope>NUCLEOTIDE SEQUENCE</scope>
</reference>
<protein>
    <submittedName>
        <fullName evidence="2">UVR8 protein</fullName>
    </submittedName>
</protein>
<accession>A0A812JB86</accession>
<dbReference type="PANTHER" id="PTHR11319">
    <property type="entry name" value="G PROTEIN-COUPLED RECEPTOR-RELATED"/>
    <property type="match status" value="1"/>
</dbReference>
<proteinExistence type="predicted"/>
<dbReference type="AlphaFoldDB" id="A0A812JB86"/>
<keyword evidence="1" id="KW-0472">Membrane</keyword>
<gene>
    <name evidence="2" type="primary">UVR8</name>
    <name evidence="2" type="ORF">SNAT2548_LOCUS6155</name>
</gene>
<dbReference type="OrthoDB" id="439237at2759"/>
<comment type="caution">
    <text evidence="2">The sequence shown here is derived from an EMBL/GenBank/DDBJ whole genome shotgun (WGS) entry which is preliminary data.</text>
</comment>
<evidence type="ECO:0000313" key="2">
    <source>
        <dbReference type="EMBL" id="CAE7202558.1"/>
    </source>
</evidence>
<dbReference type="EMBL" id="CAJNDS010000402">
    <property type="protein sequence ID" value="CAE7202558.1"/>
    <property type="molecule type" value="Genomic_DNA"/>
</dbReference>
<dbReference type="PANTHER" id="PTHR11319:SF35">
    <property type="entry name" value="OUTER MEMBRANE PROTEIN PMPC-RELATED"/>
    <property type="match status" value="1"/>
</dbReference>
<keyword evidence="3" id="KW-1185">Reference proteome</keyword>
<keyword evidence="1" id="KW-0812">Transmembrane</keyword>
<feature type="transmembrane region" description="Helical" evidence="1">
    <location>
        <begin position="113"/>
        <end position="134"/>
    </location>
</feature>
<evidence type="ECO:0000313" key="3">
    <source>
        <dbReference type="Proteomes" id="UP000604046"/>
    </source>
</evidence>
<feature type="transmembrane region" description="Helical" evidence="1">
    <location>
        <begin position="36"/>
        <end position="59"/>
    </location>
</feature>
<feature type="transmembrane region" description="Helical" evidence="1">
    <location>
        <begin position="146"/>
        <end position="165"/>
    </location>
</feature>
<name>A0A812JB86_9DINO</name>
<dbReference type="Proteomes" id="UP000604046">
    <property type="component" value="Unassembled WGS sequence"/>
</dbReference>
<feature type="transmembrane region" description="Helical" evidence="1">
    <location>
        <begin position="174"/>
        <end position="192"/>
    </location>
</feature>
<organism evidence="2 3">
    <name type="scientific">Symbiodinium natans</name>
    <dbReference type="NCBI Taxonomy" id="878477"/>
    <lineage>
        <taxon>Eukaryota</taxon>
        <taxon>Sar</taxon>
        <taxon>Alveolata</taxon>
        <taxon>Dinophyceae</taxon>
        <taxon>Suessiales</taxon>
        <taxon>Symbiodiniaceae</taxon>
        <taxon>Symbiodinium</taxon>
    </lineage>
</organism>